<sequence length="423" mass="49101">MLHHEAVREQRLTDTTQHVKKQKTVVSRFESAQTPDDAKLPAQPDHEKNIFEVDKIHAARLAINKRVWYIGKWRGYDKIQDGLPTPFLFSGHFPFARYYSTSSKMVKFEPSVTLPNGEKMPLLGLGTWQSKPNEVKDAVEYALDLGYRHIDTAFVYGNEEEIGEALKKKIDEGVVKREDVFVTTKLWSTYHQPAKVLEAVNLSLKKLQLKYIDLYLIHNPAGFKFVDEKTLFPKDKDDKTMYDQVDHALIWKELEKAVDQGLVKAIGLSNFNHKQIQHVLDNSRIKPANLQVECHAYFMQKPLYEFCKKNNITFTAYGPLGSPTRWGINPKDPILLEEPQLKEIAKRHNKTPAQVLNRFLIERGRATIPKSVHRERIKENFDILDLKFTPEDLQQLDSLDKNLRYFLFDFIQDSVAYPFADPY</sequence>
<gene>
    <name evidence="6" type="ORF">BV898_05127</name>
</gene>
<evidence type="ECO:0000256" key="3">
    <source>
        <dbReference type="ARBA" id="ARBA00023002"/>
    </source>
</evidence>
<comment type="caution">
    <text evidence="6">The sequence shown here is derived from an EMBL/GenBank/DDBJ whole genome shotgun (WGS) entry which is preliminary data.</text>
</comment>
<protein>
    <submittedName>
        <fullName evidence="6">Alcohol dehydrogenase [NADP(+)]</fullName>
    </submittedName>
</protein>
<evidence type="ECO:0000313" key="7">
    <source>
        <dbReference type="Proteomes" id="UP000192578"/>
    </source>
</evidence>
<reference evidence="7" key="1">
    <citation type="submission" date="2017-01" db="EMBL/GenBank/DDBJ databases">
        <title>Comparative genomics of anhydrobiosis in the tardigrade Hypsibius dujardini.</title>
        <authorList>
            <person name="Yoshida Y."/>
            <person name="Koutsovoulos G."/>
            <person name="Laetsch D."/>
            <person name="Stevens L."/>
            <person name="Kumar S."/>
            <person name="Horikawa D."/>
            <person name="Ishino K."/>
            <person name="Komine S."/>
            <person name="Tomita M."/>
            <person name="Blaxter M."/>
            <person name="Arakawa K."/>
        </authorList>
    </citation>
    <scope>NUCLEOTIDE SEQUENCE [LARGE SCALE GENOMIC DNA]</scope>
    <source>
        <strain evidence="7">Z151</strain>
    </source>
</reference>
<dbReference type="InterPro" id="IPR023210">
    <property type="entry name" value="NADP_OxRdtase_dom"/>
</dbReference>
<dbReference type="Gene3D" id="3.20.20.100">
    <property type="entry name" value="NADP-dependent oxidoreductase domain"/>
    <property type="match status" value="1"/>
</dbReference>
<proteinExistence type="inferred from homology"/>
<dbReference type="EMBL" id="MTYJ01000026">
    <property type="protein sequence ID" value="OQV21054.1"/>
    <property type="molecule type" value="Genomic_DNA"/>
</dbReference>
<evidence type="ECO:0000256" key="2">
    <source>
        <dbReference type="ARBA" id="ARBA00022857"/>
    </source>
</evidence>
<dbReference type="PROSITE" id="PS00798">
    <property type="entry name" value="ALDOKETO_REDUCTASE_1"/>
    <property type="match status" value="1"/>
</dbReference>
<accession>A0A1W0X0R8</accession>
<dbReference type="Pfam" id="PF00248">
    <property type="entry name" value="Aldo_ket_red"/>
    <property type="match status" value="1"/>
</dbReference>
<dbReference type="PRINTS" id="PR00069">
    <property type="entry name" value="ALDKETRDTASE"/>
</dbReference>
<dbReference type="PROSITE" id="PS00062">
    <property type="entry name" value="ALDOKETO_REDUCTASE_2"/>
    <property type="match status" value="1"/>
</dbReference>
<keyword evidence="2" id="KW-0521">NADP</keyword>
<evidence type="ECO:0000313" key="6">
    <source>
        <dbReference type="EMBL" id="OQV21054.1"/>
    </source>
</evidence>
<dbReference type="SUPFAM" id="SSF51430">
    <property type="entry name" value="NAD(P)-linked oxidoreductase"/>
    <property type="match status" value="1"/>
</dbReference>
<dbReference type="AlphaFoldDB" id="A0A1W0X0R8"/>
<comment type="similarity">
    <text evidence="1">Belongs to the aldo/keto reductase family.</text>
</comment>
<evidence type="ECO:0000256" key="1">
    <source>
        <dbReference type="ARBA" id="ARBA00007905"/>
    </source>
</evidence>
<organism evidence="6 7">
    <name type="scientific">Hypsibius exemplaris</name>
    <name type="common">Freshwater tardigrade</name>
    <dbReference type="NCBI Taxonomy" id="2072580"/>
    <lineage>
        <taxon>Eukaryota</taxon>
        <taxon>Metazoa</taxon>
        <taxon>Ecdysozoa</taxon>
        <taxon>Tardigrada</taxon>
        <taxon>Eutardigrada</taxon>
        <taxon>Parachela</taxon>
        <taxon>Hypsibioidea</taxon>
        <taxon>Hypsibiidae</taxon>
        <taxon>Hypsibius</taxon>
    </lineage>
</organism>
<dbReference type="SMR" id="A0A1W0X0R8"/>
<dbReference type="InterPro" id="IPR020471">
    <property type="entry name" value="AKR"/>
</dbReference>
<dbReference type="PROSITE" id="PS00063">
    <property type="entry name" value="ALDOKETO_REDUCTASE_3"/>
    <property type="match status" value="1"/>
</dbReference>
<dbReference type="InterPro" id="IPR036812">
    <property type="entry name" value="NAD(P)_OxRdtase_dom_sf"/>
</dbReference>
<feature type="compositionally biased region" description="Basic and acidic residues" evidence="4">
    <location>
        <begin position="1"/>
        <end position="12"/>
    </location>
</feature>
<dbReference type="PANTHER" id="PTHR11732">
    <property type="entry name" value="ALDO/KETO REDUCTASE"/>
    <property type="match status" value="1"/>
</dbReference>
<evidence type="ECO:0000256" key="4">
    <source>
        <dbReference type="SAM" id="MobiDB-lite"/>
    </source>
</evidence>
<dbReference type="InterPro" id="IPR018170">
    <property type="entry name" value="Aldo/ket_reductase_CS"/>
</dbReference>
<feature type="region of interest" description="Disordered" evidence="4">
    <location>
        <begin position="1"/>
        <end position="20"/>
    </location>
</feature>
<evidence type="ECO:0000259" key="5">
    <source>
        <dbReference type="Pfam" id="PF00248"/>
    </source>
</evidence>
<dbReference type="OrthoDB" id="416253at2759"/>
<name>A0A1W0X0R8_HYPEX</name>
<dbReference type="FunFam" id="3.20.20.100:FF:000006">
    <property type="entry name" value="Aldo-keto reductase family 1 member A1"/>
    <property type="match status" value="1"/>
</dbReference>
<dbReference type="GO" id="GO:0016491">
    <property type="term" value="F:oxidoreductase activity"/>
    <property type="evidence" value="ECO:0007669"/>
    <property type="project" value="UniProtKB-KW"/>
</dbReference>
<keyword evidence="7" id="KW-1185">Reference proteome</keyword>
<keyword evidence="3" id="KW-0560">Oxidoreductase</keyword>
<feature type="domain" description="NADP-dependent oxidoreductase" evidence="5">
    <location>
        <begin position="123"/>
        <end position="400"/>
    </location>
</feature>
<dbReference type="Proteomes" id="UP000192578">
    <property type="component" value="Unassembled WGS sequence"/>
</dbReference>